<protein>
    <submittedName>
        <fullName evidence="1">Uncharacterized protein</fullName>
    </submittedName>
</protein>
<organism evidence="1">
    <name type="scientific">Oryza nivara</name>
    <name type="common">Indian wild rice</name>
    <name type="synonym">Oryza sativa f. spontanea</name>
    <dbReference type="NCBI Taxonomy" id="4536"/>
    <lineage>
        <taxon>Eukaryota</taxon>
        <taxon>Viridiplantae</taxon>
        <taxon>Streptophyta</taxon>
        <taxon>Embryophyta</taxon>
        <taxon>Tracheophyta</taxon>
        <taxon>Spermatophyta</taxon>
        <taxon>Magnoliopsida</taxon>
        <taxon>Liliopsida</taxon>
        <taxon>Poales</taxon>
        <taxon>Poaceae</taxon>
        <taxon>BOP clade</taxon>
        <taxon>Oryzoideae</taxon>
        <taxon>Oryzeae</taxon>
        <taxon>Oryzinae</taxon>
        <taxon>Oryza</taxon>
    </lineage>
</organism>
<sequence>MKLNREKTNSSDEYNNCTLHDEWSLLGQEISTKSNFVATPRAFQNSMILTTSRTEDIPFDMDYATTNQIEDEDMEDNELENWNLDMFNLSNGQNVRFTKNFSLLKILHLKNVIQI</sequence>
<evidence type="ECO:0000313" key="2">
    <source>
        <dbReference type="Proteomes" id="UP000006591"/>
    </source>
</evidence>
<dbReference type="AlphaFoldDB" id="A0A0E0GMR5"/>
<dbReference type="Gramene" id="ONIVA03G19400.1">
    <property type="protein sequence ID" value="ONIVA03G19400.1"/>
    <property type="gene ID" value="ONIVA03G19400"/>
</dbReference>
<dbReference type="EnsemblPlants" id="ONIVA03G19400.1">
    <property type="protein sequence ID" value="ONIVA03G19400.1"/>
    <property type="gene ID" value="ONIVA03G19400"/>
</dbReference>
<keyword evidence="2" id="KW-1185">Reference proteome</keyword>
<evidence type="ECO:0000313" key="1">
    <source>
        <dbReference type="EnsemblPlants" id="ONIVA03G19400.1"/>
    </source>
</evidence>
<dbReference type="HOGENOM" id="CLU_2112823_0_0_1"/>
<reference evidence="1" key="2">
    <citation type="submission" date="2018-04" db="EMBL/GenBank/DDBJ databases">
        <title>OnivRS2 (Oryza nivara Reference Sequence Version 2).</title>
        <authorList>
            <person name="Zhang J."/>
            <person name="Kudrna D."/>
            <person name="Lee S."/>
            <person name="Talag J."/>
            <person name="Rajasekar S."/>
            <person name="Welchert J."/>
            <person name="Hsing Y.-I."/>
            <person name="Wing R.A."/>
        </authorList>
    </citation>
    <scope>NUCLEOTIDE SEQUENCE [LARGE SCALE GENOMIC DNA]</scope>
    <source>
        <strain evidence="1">SL10</strain>
    </source>
</reference>
<proteinExistence type="predicted"/>
<accession>A0A0E0GMR5</accession>
<dbReference type="Proteomes" id="UP000006591">
    <property type="component" value="Chromosome 3"/>
</dbReference>
<reference evidence="1" key="1">
    <citation type="submission" date="2015-04" db="UniProtKB">
        <authorList>
            <consortium name="EnsemblPlants"/>
        </authorList>
    </citation>
    <scope>IDENTIFICATION</scope>
    <source>
        <strain evidence="1">SL10</strain>
    </source>
</reference>
<name>A0A0E0GMR5_ORYNI</name>